<evidence type="ECO:0000313" key="2">
    <source>
        <dbReference type="EMBL" id="MEL0658736.1"/>
    </source>
</evidence>
<dbReference type="Pfam" id="PF03861">
    <property type="entry name" value="ANTAR"/>
    <property type="match status" value="1"/>
</dbReference>
<keyword evidence="3" id="KW-1185">Reference proteome</keyword>
<dbReference type="InterPro" id="IPR011006">
    <property type="entry name" value="CheY-like_superfamily"/>
</dbReference>
<dbReference type="RefSeq" id="WP_341627375.1">
    <property type="nucleotide sequence ID" value="NZ_JBAKBA010000010.1"/>
</dbReference>
<evidence type="ECO:0000313" key="3">
    <source>
        <dbReference type="Proteomes" id="UP001366060"/>
    </source>
</evidence>
<dbReference type="InterPro" id="IPR005561">
    <property type="entry name" value="ANTAR"/>
</dbReference>
<dbReference type="EMBL" id="JBAKBA010000010">
    <property type="protein sequence ID" value="MEL0658736.1"/>
    <property type="molecule type" value="Genomic_DNA"/>
</dbReference>
<dbReference type="Proteomes" id="UP001366060">
    <property type="component" value="Unassembled WGS sequence"/>
</dbReference>
<evidence type="ECO:0000259" key="1">
    <source>
        <dbReference type="PROSITE" id="PS50921"/>
    </source>
</evidence>
<protein>
    <submittedName>
        <fullName evidence="2">ANTAR domain-containing protein</fullName>
    </submittedName>
</protein>
<reference evidence="2 3" key="1">
    <citation type="submission" date="2024-02" db="EMBL/GenBank/DDBJ databases">
        <title>Bacteria isolated from the canopy kelp, Nereocystis luetkeana.</title>
        <authorList>
            <person name="Pfister C.A."/>
            <person name="Younker I.T."/>
            <person name="Light S.H."/>
        </authorList>
    </citation>
    <scope>NUCLEOTIDE SEQUENCE [LARGE SCALE GENOMIC DNA]</scope>
    <source>
        <strain evidence="2 3">TI.2.07</strain>
    </source>
</reference>
<gene>
    <name evidence="2" type="ORF">V6255_06225</name>
</gene>
<sequence>MVATQTEQMKPKQKSAVLLVEEGNVDQCITTLKINENNNSILKQSLIDLDYNVTHHVNSDVLLSEKCAQSFPNILIINTDAPSDEILKELTSINKLTPLPVLVFAKQETQSLIKSSIKAGVSAYIVNDIQPHRLNSLISVACERFAQHQKLVKELKQTKTLLADRKIVERAKGYLMQQRKITEQEAFTLLRKMAMNNGQTLAEVSNNIITVFTH</sequence>
<dbReference type="PIRSF" id="PIRSF036382">
    <property type="entry name" value="RR_antiterm"/>
    <property type="match status" value="1"/>
</dbReference>
<dbReference type="InterPro" id="IPR008327">
    <property type="entry name" value="Sig_transdc_resp-reg_antiterm"/>
</dbReference>
<dbReference type="Gene3D" id="3.40.50.2300">
    <property type="match status" value="1"/>
</dbReference>
<proteinExistence type="predicted"/>
<comment type="caution">
    <text evidence="2">The sequence shown here is derived from an EMBL/GenBank/DDBJ whole genome shotgun (WGS) entry which is preliminary data.</text>
</comment>
<dbReference type="Gene3D" id="1.10.10.10">
    <property type="entry name" value="Winged helix-like DNA-binding domain superfamily/Winged helix DNA-binding domain"/>
    <property type="match status" value="1"/>
</dbReference>
<organism evidence="2 3">
    <name type="scientific">Psychromonas arctica</name>
    <dbReference type="NCBI Taxonomy" id="168275"/>
    <lineage>
        <taxon>Bacteria</taxon>
        <taxon>Pseudomonadati</taxon>
        <taxon>Pseudomonadota</taxon>
        <taxon>Gammaproteobacteria</taxon>
        <taxon>Alteromonadales</taxon>
        <taxon>Psychromonadaceae</taxon>
        <taxon>Psychromonas</taxon>
    </lineage>
</organism>
<accession>A0ABU9HAB2</accession>
<dbReference type="PROSITE" id="PS50921">
    <property type="entry name" value="ANTAR"/>
    <property type="match status" value="1"/>
</dbReference>
<feature type="domain" description="ANTAR" evidence="1">
    <location>
        <begin position="148"/>
        <end position="209"/>
    </location>
</feature>
<dbReference type="SUPFAM" id="SSF52172">
    <property type="entry name" value="CheY-like"/>
    <property type="match status" value="1"/>
</dbReference>
<dbReference type="SMART" id="SM01012">
    <property type="entry name" value="ANTAR"/>
    <property type="match status" value="1"/>
</dbReference>
<dbReference type="InterPro" id="IPR036388">
    <property type="entry name" value="WH-like_DNA-bd_sf"/>
</dbReference>
<name>A0ABU9HAB2_9GAMM</name>